<name>A0A7H1J3W4_9GAMM</name>
<sequence length="546" mass="60769">MPTKKTPEDIQLAMQSLQANFKHVLSQRTDFFSQVLVSIRENDFSQLPDVISKAHQLAGSCGSFGLHFLGRLARQIEVNALLTSDKTDSDVARLNLCEAINNFIEESNSNKDQPVTLQSLGKALNAPNTIQSVWFVLPDSNFRSELELQLTAFDFTVRSFSSYAECSLAIKDSMPGLLFCETQLAGDSLFSQDDLLDCIVQNKTKLMLCSKDDDFETRINAVRHQAQAFFVGQLDSTRILQRIILLFDEMDFVDKKVSILDDDSLLAEHYSWILGAAGIEVQVIESAKYIIQDLLSFKPDLLLLDMHMPDYSGSDVSGLIRQYDQLSSLHITFLSAEHDIHRQLQALSYGADDFLTKPISNQHLVSAVKLRLARNRDIKSMIECDSLTGLVRHGSIKDTVYTEFEKMKRNGQHFCVAMVDLDHFKSVNDSHGHAVGDIVISTIAALLQKRLRRSDRAGRYGGEEFLVVLPDCSVSNAKRLLGSLLDSFKSIQFSGANSQFSCTFSAGLVCSSREFVGADALIEAADQALYQAKHNGRNQVSILADA</sequence>
<dbReference type="GO" id="GO:0052621">
    <property type="term" value="F:diguanylate cyclase activity"/>
    <property type="evidence" value="ECO:0007669"/>
    <property type="project" value="UniProtKB-EC"/>
</dbReference>
<dbReference type="SUPFAM" id="SSF47226">
    <property type="entry name" value="Histidine-containing phosphotransfer domain, HPT domain"/>
    <property type="match status" value="1"/>
</dbReference>
<evidence type="ECO:0000313" key="8">
    <source>
        <dbReference type="EMBL" id="QNT05180.1"/>
    </source>
</evidence>
<protein>
    <recommendedName>
        <fullName evidence="2">diguanylate cyclase</fullName>
        <ecNumber evidence="2">2.7.7.65</ecNumber>
    </recommendedName>
</protein>
<dbReference type="GO" id="GO:0005886">
    <property type="term" value="C:plasma membrane"/>
    <property type="evidence" value="ECO:0007669"/>
    <property type="project" value="TreeGrafter"/>
</dbReference>
<dbReference type="SMART" id="SM00267">
    <property type="entry name" value="GGDEF"/>
    <property type="match status" value="1"/>
</dbReference>
<dbReference type="NCBIfam" id="TIGR00254">
    <property type="entry name" value="GGDEF"/>
    <property type="match status" value="1"/>
</dbReference>
<evidence type="ECO:0000256" key="3">
    <source>
        <dbReference type="ARBA" id="ARBA00023012"/>
    </source>
</evidence>
<dbReference type="AlphaFoldDB" id="A0A7H1J3W4"/>
<proteinExistence type="predicted"/>
<comment type="catalytic activity">
    <reaction evidence="4">
        <text>2 GTP = 3',3'-c-di-GMP + 2 diphosphate</text>
        <dbReference type="Rhea" id="RHEA:24898"/>
        <dbReference type="ChEBI" id="CHEBI:33019"/>
        <dbReference type="ChEBI" id="CHEBI:37565"/>
        <dbReference type="ChEBI" id="CHEBI:58805"/>
        <dbReference type="EC" id="2.7.7.65"/>
    </reaction>
</comment>
<feature type="domain" description="GGDEF" evidence="7">
    <location>
        <begin position="412"/>
        <end position="545"/>
    </location>
</feature>
<dbReference type="GO" id="GO:0043709">
    <property type="term" value="P:cell adhesion involved in single-species biofilm formation"/>
    <property type="evidence" value="ECO:0007669"/>
    <property type="project" value="TreeGrafter"/>
</dbReference>
<dbReference type="GO" id="GO:0000160">
    <property type="term" value="P:phosphorelay signal transduction system"/>
    <property type="evidence" value="ECO:0007669"/>
    <property type="project" value="UniProtKB-KW"/>
</dbReference>
<accession>A0A7H1J3W4</accession>
<keyword evidence="5" id="KW-0597">Phosphoprotein</keyword>
<dbReference type="EMBL" id="CP061081">
    <property type="protein sequence ID" value="QNT05180.1"/>
    <property type="molecule type" value="Genomic_DNA"/>
</dbReference>
<organism evidence="8 9">
    <name type="scientific">Marinomonas arctica</name>
    <dbReference type="NCBI Taxonomy" id="383750"/>
    <lineage>
        <taxon>Bacteria</taxon>
        <taxon>Pseudomonadati</taxon>
        <taxon>Pseudomonadota</taxon>
        <taxon>Gammaproteobacteria</taxon>
        <taxon>Oceanospirillales</taxon>
        <taxon>Oceanospirillaceae</taxon>
        <taxon>Marinomonas</taxon>
    </lineage>
</organism>
<dbReference type="KEGG" id="mard:IBG28_16015"/>
<dbReference type="GO" id="GO:1902201">
    <property type="term" value="P:negative regulation of bacterial-type flagellum-dependent cell motility"/>
    <property type="evidence" value="ECO:0007669"/>
    <property type="project" value="TreeGrafter"/>
</dbReference>
<dbReference type="InterPro" id="IPR050469">
    <property type="entry name" value="Diguanylate_Cyclase"/>
</dbReference>
<dbReference type="Gene3D" id="3.30.70.270">
    <property type="match status" value="1"/>
</dbReference>
<dbReference type="CDD" id="cd00156">
    <property type="entry name" value="REC"/>
    <property type="match status" value="1"/>
</dbReference>
<evidence type="ECO:0000256" key="5">
    <source>
        <dbReference type="PROSITE-ProRule" id="PRU00169"/>
    </source>
</evidence>
<evidence type="ECO:0000256" key="1">
    <source>
        <dbReference type="ARBA" id="ARBA00001946"/>
    </source>
</evidence>
<evidence type="ECO:0000259" key="7">
    <source>
        <dbReference type="PROSITE" id="PS50887"/>
    </source>
</evidence>
<dbReference type="PROSITE" id="PS50110">
    <property type="entry name" value="RESPONSE_REGULATORY"/>
    <property type="match status" value="1"/>
</dbReference>
<dbReference type="SMART" id="SM00448">
    <property type="entry name" value="REC"/>
    <property type="match status" value="1"/>
</dbReference>
<dbReference type="FunFam" id="3.30.70.270:FF:000001">
    <property type="entry name" value="Diguanylate cyclase domain protein"/>
    <property type="match status" value="1"/>
</dbReference>
<evidence type="ECO:0000313" key="9">
    <source>
        <dbReference type="Proteomes" id="UP000516370"/>
    </source>
</evidence>
<dbReference type="InterPro" id="IPR008207">
    <property type="entry name" value="Sig_transdc_His_kin_Hpt_dom"/>
</dbReference>
<dbReference type="GO" id="GO:0004672">
    <property type="term" value="F:protein kinase activity"/>
    <property type="evidence" value="ECO:0007669"/>
    <property type="project" value="UniProtKB-ARBA"/>
</dbReference>
<dbReference type="InterPro" id="IPR001789">
    <property type="entry name" value="Sig_transdc_resp-reg_receiver"/>
</dbReference>
<dbReference type="Gene3D" id="1.20.120.160">
    <property type="entry name" value="HPT domain"/>
    <property type="match status" value="1"/>
</dbReference>
<dbReference type="InterPro" id="IPR029787">
    <property type="entry name" value="Nucleotide_cyclase"/>
</dbReference>
<feature type="domain" description="Response regulatory" evidence="6">
    <location>
        <begin position="256"/>
        <end position="372"/>
    </location>
</feature>
<dbReference type="Pfam" id="PF01627">
    <property type="entry name" value="Hpt"/>
    <property type="match status" value="1"/>
</dbReference>
<dbReference type="InterPro" id="IPR043128">
    <property type="entry name" value="Rev_trsase/Diguanyl_cyclase"/>
</dbReference>
<keyword evidence="9" id="KW-1185">Reference proteome</keyword>
<dbReference type="InterPro" id="IPR036641">
    <property type="entry name" value="HPT_dom_sf"/>
</dbReference>
<dbReference type="Proteomes" id="UP000516370">
    <property type="component" value="Chromosome"/>
</dbReference>
<comment type="cofactor">
    <cofactor evidence="1">
        <name>Mg(2+)</name>
        <dbReference type="ChEBI" id="CHEBI:18420"/>
    </cofactor>
</comment>
<dbReference type="PANTHER" id="PTHR45138">
    <property type="entry name" value="REGULATORY COMPONENTS OF SENSORY TRANSDUCTION SYSTEM"/>
    <property type="match status" value="1"/>
</dbReference>
<dbReference type="InterPro" id="IPR000160">
    <property type="entry name" value="GGDEF_dom"/>
</dbReference>
<dbReference type="CDD" id="cd01949">
    <property type="entry name" value="GGDEF"/>
    <property type="match status" value="1"/>
</dbReference>
<dbReference type="PANTHER" id="PTHR45138:SF9">
    <property type="entry name" value="DIGUANYLATE CYCLASE DGCM-RELATED"/>
    <property type="match status" value="1"/>
</dbReference>
<dbReference type="Pfam" id="PF00072">
    <property type="entry name" value="Response_reg"/>
    <property type="match status" value="1"/>
</dbReference>
<dbReference type="Gene3D" id="3.40.50.2300">
    <property type="match status" value="1"/>
</dbReference>
<reference evidence="8 9" key="1">
    <citation type="submission" date="2020-09" db="EMBL/GenBank/DDBJ databases">
        <title>Complete genome sequence of an Arctic sea ice bacterium Marinomonas arctica BSI20414.</title>
        <authorList>
            <person name="Liao L."/>
            <person name="Chen B."/>
        </authorList>
    </citation>
    <scope>NUCLEOTIDE SEQUENCE [LARGE SCALE GENOMIC DNA]</scope>
    <source>
        <strain evidence="8 9">BSI20414</strain>
    </source>
</reference>
<evidence type="ECO:0000259" key="6">
    <source>
        <dbReference type="PROSITE" id="PS50110"/>
    </source>
</evidence>
<evidence type="ECO:0000256" key="2">
    <source>
        <dbReference type="ARBA" id="ARBA00012528"/>
    </source>
</evidence>
<dbReference type="RefSeq" id="WP_111605599.1">
    <property type="nucleotide sequence ID" value="NZ_BMLJ01000001.1"/>
</dbReference>
<keyword evidence="3" id="KW-0902">Two-component regulatory system</keyword>
<dbReference type="PROSITE" id="PS50887">
    <property type="entry name" value="GGDEF"/>
    <property type="match status" value="1"/>
</dbReference>
<dbReference type="SUPFAM" id="SSF52172">
    <property type="entry name" value="CheY-like"/>
    <property type="match status" value="2"/>
</dbReference>
<feature type="modified residue" description="4-aspartylphosphate" evidence="5">
    <location>
        <position position="305"/>
    </location>
</feature>
<evidence type="ECO:0000256" key="4">
    <source>
        <dbReference type="ARBA" id="ARBA00034247"/>
    </source>
</evidence>
<gene>
    <name evidence="8" type="ORF">IBG28_16015</name>
</gene>
<dbReference type="InterPro" id="IPR011006">
    <property type="entry name" value="CheY-like_superfamily"/>
</dbReference>
<dbReference type="EC" id="2.7.7.65" evidence="2"/>
<dbReference type="OrthoDB" id="9812260at2"/>
<dbReference type="Pfam" id="PF00990">
    <property type="entry name" value="GGDEF"/>
    <property type="match status" value="1"/>
</dbReference>
<dbReference type="SUPFAM" id="SSF55073">
    <property type="entry name" value="Nucleotide cyclase"/>
    <property type="match status" value="1"/>
</dbReference>